<evidence type="ECO:0008006" key="3">
    <source>
        <dbReference type="Google" id="ProtNLM"/>
    </source>
</evidence>
<sequence>MAHTSSTAQHTLARFPPELLRRICEYLGQLHAPSVLSFALASKSFHSLAKALLFRRLTFTLTTPGRLRRHTRRCTELLRRHHGFDHVRCLVLIDSRDAQFDLMRSTDDDQDLKDERNDGEDEDQSVREYLRWNLGPSPTADWKVNQQRLHGLPDYSDFARRAVADRRPVGDADRGPVDDAYRMDTAWAPLAELIRLLPALMDLIYDCPAQFPPCLLQAIHDKLPGHVTRLHLRTFELRMLEGRFIPDPHELALIASPCIHSVWLQDHIVIGLGQRYADVLPGRQVQALEQMMKTEGLAPNLREVRVTQIHQFQRVPLQNRPQTWLPAELAGTSRKQQEVTLRHLGLGGGSYRLGITDAHVQHWNERADLSALQTLELTGVVNEGGLDRLLSMSFPTLTALTFNCTEMPSPGYLDKVKRFIRGLPRLESLCVMAWDWSVASFADPIIGDGDGGAPNRTLRNLWLDHSEHLPTSSATSASEIARLGALYPRVETLSISIRRSKGDSDEVARYRALGAGFPRLRRLALTLEHPPPSGPEIVSFMADTINQMHGLPPYVIAVAPGARPPPDSPWEEQIPRRWPYTNGHIVDVMAGSAVDATLARQVFAAVAAPGLETMMLRALGGTVFPPQRPRTSRPHEDQLFRHDMTPWLNGLAREWVVDTVNPTGEVKVKEIVGRADSWKRRGGQVPLKVHEGDLFWKHFRTLWPETKEGSKGWFDDWESAPLAGMN</sequence>
<keyword evidence="2" id="KW-1185">Reference proteome</keyword>
<dbReference type="EMBL" id="MU856873">
    <property type="protein sequence ID" value="KAK4156168.1"/>
    <property type="molecule type" value="Genomic_DNA"/>
</dbReference>
<name>A0AAN6VQY2_9PEZI</name>
<gene>
    <name evidence="1" type="ORF">C8A00DRAFT_41326</name>
</gene>
<evidence type="ECO:0000313" key="2">
    <source>
        <dbReference type="Proteomes" id="UP001302745"/>
    </source>
</evidence>
<dbReference type="AlphaFoldDB" id="A0AAN6VQY2"/>
<reference evidence="1" key="1">
    <citation type="journal article" date="2023" name="Mol. Phylogenet. Evol.">
        <title>Genome-scale phylogeny and comparative genomics of the fungal order Sordariales.</title>
        <authorList>
            <person name="Hensen N."/>
            <person name="Bonometti L."/>
            <person name="Westerberg I."/>
            <person name="Brannstrom I.O."/>
            <person name="Guillou S."/>
            <person name="Cros-Aarteil S."/>
            <person name="Calhoun S."/>
            <person name="Haridas S."/>
            <person name="Kuo A."/>
            <person name="Mondo S."/>
            <person name="Pangilinan J."/>
            <person name="Riley R."/>
            <person name="LaButti K."/>
            <person name="Andreopoulos B."/>
            <person name="Lipzen A."/>
            <person name="Chen C."/>
            <person name="Yan M."/>
            <person name="Daum C."/>
            <person name="Ng V."/>
            <person name="Clum A."/>
            <person name="Steindorff A."/>
            <person name="Ohm R.A."/>
            <person name="Martin F."/>
            <person name="Silar P."/>
            <person name="Natvig D.O."/>
            <person name="Lalanne C."/>
            <person name="Gautier V."/>
            <person name="Ament-Velasquez S.L."/>
            <person name="Kruys A."/>
            <person name="Hutchinson M.I."/>
            <person name="Powell A.J."/>
            <person name="Barry K."/>
            <person name="Miller A.N."/>
            <person name="Grigoriev I.V."/>
            <person name="Debuchy R."/>
            <person name="Gladieux P."/>
            <person name="Hiltunen Thoren M."/>
            <person name="Johannesson H."/>
        </authorList>
    </citation>
    <scope>NUCLEOTIDE SEQUENCE</scope>
    <source>
        <strain evidence="1">CBS 538.74</strain>
    </source>
</reference>
<proteinExistence type="predicted"/>
<dbReference type="Gene3D" id="3.80.10.10">
    <property type="entry name" value="Ribonuclease Inhibitor"/>
    <property type="match status" value="1"/>
</dbReference>
<evidence type="ECO:0000313" key="1">
    <source>
        <dbReference type="EMBL" id="KAK4156168.1"/>
    </source>
</evidence>
<organism evidence="1 2">
    <name type="scientific">Chaetomidium leptoderma</name>
    <dbReference type="NCBI Taxonomy" id="669021"/>
    <lineage>
        <taxon>Eukaryota</taxon>
        <taxon>Fungi</taxon>
        <taxon>Dikarya</taxon>
        <taxon>Ascomycota</taxon>
        <taxon>Pezizomycotina</taxon>
        <taxon>Sordariomycetes</taxon>
        <taxon>Sordariomycetidae</taxon>
        <taxon>Sordariales</taxon>
        <taxon>Chaetomiaceae</taxon>
        <taxon>Chaetomidium</taxon>
    </lineage>
</organism>
<reference evidence="1" key="2">
    <citation type="submission" date="2023-05" db="EMBL/GenBank/DDBJ databases">
        <authorList>
            <consortium name="Lawrence Berkeley National Laboratory"/>
            <person name="Steindorff A."/>
            <person name="Hensen N."/>
            <person name="Bonometti L."/>
            <person name="Westerberg I."/>
            <person name="Brannstrom I.O."/>
            <person name="Guillou S."/>
            <person name="Cros-Aarteil S."/>
            <person name="Calhoun S."/>
            <person name="Haridas S."/>
            <person name="Kuo A."/>
            <person name="Mondo S."/>
            <person name="Pangilinan J."/>
            <person name="Riley R."/>
            <person name="Labutti K."/>
            <person name="Andreopoulos B."/>
            <person name="Lipzen A."/>
            <person name="Chen C."/>
            <person name="Yanf M."/>
            <person name="Daum C."/>
            <person name="Ng V."/>
            <person name="Clum A."/>
            <person name="Ohm R."/>
            <person name="Martin F."/>
            <person name="Silar P."/>
            <person name="Natvig D."/>
            <person name="Lalanne C."/>
            <person name="Gautier V."/>
            <person name="Ament-Velasquez S.L."/>
            <person name="Kruys A."/>
            <person name="Hutchinson M.I."/>
            <person name="Powell A.J."/>
            <person name="Barry K."/>
            <person name="Miller A.N."/>
            <person name="Grigoriev I.V."/>
            <person name="Debuchy R."/>
            <person name="Gladieux P."/>
            <person name="Thoren M.H."/>
            <person name="Johannesson H."/>
        </authorList>
    </citation>
    <scope>NUCLEOTIDE SEQUENCE</scope>
    <source>
        <strain evidence="1">CBS 538.74</strain>
    </source>
</reference>
<accession>A0AAN6VQY2</accession>
<comment type="caution">
    <text evidence="1">The sequence shown here is derived from an EMBL/GenBank/DDBJ whole genome shotgun (WGS) entry which is preliminary data.</text>
</comment>
<dbReference type="Proteomes" id="UP001302745">
    <property type="component" value="Unassembled WGS sequence"/>
</dbReference>
<protein>
    <recommendedName>
        <fullName evidence="3">F-box domain-containing protein</fullName>
    </recommendedName>
</protein>
<dbReference type="InterPro" id="IPR032675">
    <property type="entry name" value="LRR_dom_sf"/>
</dbReference>
<dbReference type="CDD" id="cd09917">
    <property type="entry name" value="F-box_SF"/>
    <property type="match status" value="1"/>
</dbReference>